<dbReference type="EC" id="1.-.-.-" evidence="5"/>
<dbReference type="Gene3D" id="3.50.50.60">
    <property type="entry name" value="FAD/NAD(P)-binding domain"/>
    <property type="match status" value="1"/>
</dbReference>
<organism evidence="5 6">
    <name type="scientific">Streptomyces hesseae</name>
    <dbReference type="NCBI Taxonomy" id="3075519"/>
    <lineage>
        <taxon>Bacteria</taxon>
        <taxon>Bacillati</taxon>
        <taxon>Actinomycetota</taxon>
        <taxon>Actinomycetes</taxon>
        <taxon>Kitasatosporales</taxon>
        <taxon>Streptomycetaceae</taxon>
        <taxon>Streptomyces</taxon>
    </lineage>
</organism>
<dbReference type="InterPro" id="IPR036188">
    <property type="entry name" value="FAD/NAD-bd_sf"/>
</dbReference>
<dbReference type="EMBL" id="JAVRFI010000002">
    <property type="protein sequence ID" value="MDT0448457.1"/>
    <property type="molecule type" value="Genomic_DNA"/>
</dbReference>
<dbReference type="SUPFAM" id="SSF51905">
    <property type="entry name" value="FAD/NAD(P)-binding domain"/>
    <property type="match status" value="1"/>
</dbReference>
<evidence type="ECO:0000313" key="5">
    <source>
        <dbReference type="EMBL" id="MDT0448457.1"/>
    </source>
</evidence>
<accession>A0ABU2SHK3</accession>
<protein>
    <submittedName>
        <fullName evidence="5">NAD(P)/FAD-dependent oxidoreductase</fullName>
        <ecNumber evidence="5">1.-.-.-</ecNumber>
    </submittedName>
</protein>
<dbReference type="GO" id="GO:0016491">
    <property type="term" value="F:oxidoreductase activity"/>
    <property type="evidence" value="ECO:0007669"/>
    <property type="project" value="UniProtKB-KW"/>
</dbReference>
<dbReference type="InterPro" id="IPR001613">
    <property type="entry name" value="Flavin_amine_oxidase"/>
</dbReference>
<comment type="cofactor">
    <cofactor evidence="1">
        <name>FAD</name>
        <dbReference type="ChEBI" id="CHEBI:57692"/>
    </cofactor>
</comment>
<proteinExistence type="predicted"/>
<evidence type="ECO:0000313" key="6">
    <source>
        <dbReference type="Proteomes" id="UP001180531"/>
    </source>
</evidence>
<dbReference type="SUPFAM" id="SSF54373">
    <property type="entry name" value="FAD-linked reductases, C-terminal domain"/>
    <property type="match status" value="1"/>
</dbReference>
<evidence type="ECO:0000256" key="1">
    <source>
        <dbReference type="ARBA" id="ARBA00001974"/>
    </source>
</evidence>
<dbReference type="Pfam" id="PF01593">
    <property type="entry name" value="Amino_oxidase"/>
    <property type="match status" value="1"/>
</dbReference>
<evidence type="ECO:0000256" key="3">
    <source>
        <dbReference type="SAM" id="MobiDB-lite"/>
    </source>
</evidence>
<feature type="region of interest" description="Disordered" evidence="3">
    <location>
        <begin position="1"/>
        <end position="20"/>
    </location>
</feature>
<dbReference type="Gene3D" id="3.90.660.10">
    <property type="match status" value="1"/>
</dbReference>
<reference evidence="5" key="1">
    <citation type="submission" date="2024-05" db="EMBL/GenBank/DDBJ databases">
        <title>30 novel species of actinomycetes from the DSMZ collection.</title>
        <authorList>
            <person name="Nouioui I."/>
        </authorList>
    </citation>
    <scope>NUCLEOTIDE SEQUENCE</scope>
    <source>
        <strain evidence="5">DSM 40473</strain>
    </source>
</reference>
<name>A0ABU2SHK3_9ACTN</name>
<comment type="caution">
    <text evidence="5">The sequence shown here is derived from an EMBL/GenBank/DDBJ whole genome shotgun (WGS) entry which is preliminary data.</text>
</comment>
<dbReference type="PRINTS" id="PR00757">
    <property type="entry name" value="AMINEOXDASEF"/>
</dbReference>
<evidence type="ECO:0000259" key="4">
    <source>
        <dbReference type="Pfam" id="PF01593"/>
    </source>
</evidence>
<feature type="domain" description="Amine oxidase" evidence="4">
    <location>
        <begin position="29"/>
        <end position="447"/>
    </location>
</feature>
<gene>
    <name evidence="5" type="ORF">RM609_05075</name>
</gene>
<sequence length="449" mass="47679">MKISESHPDVPAAPTGGDGRRTLVVGAGMAGLYAARELRRAGHFVTVLEARERVGGRLWTEEWEGLRVDLGASWIHGVEGNPVAELAEEAGAVTVVYDVGTLDYGSQDGTVSYAPGGRRIARAEAETLEKDLEAVGGALEDLAARAEPGLSLAEGLRAVLGVAGLEPERARRVVEACGRMAEDDWGAGIGELALVAVIWGKDYEGVEAVFPGGYGQLTDHLARGLDVRMGHRVTRVEHGGDRVEVHTDGHGVFTADRVVVTLPLGVLKAGAVTFVPELPEAKARVIERMGMGLYDKLYLRFAEVFWDDSDVIRLEDTPHGAFANWFDLRRVTGAPVLAVLHGGPVARRLEGLDDATVVGDALAALRGVYGDGVPDPLAYRLTRWAADPFARGSYSFPAAAFEPGDHDVLAEPVGDRLYFAGEATSSDHSSTVHGALLSGRRAARSVLAG</sequence>
<evidence type="ECO:0000256" key="2">
    <source>
        <dbReference type="ARBA" id="ARBA00023002"/>
    </source>
</evidence>
<dbReference type="Proteomes" id="UP001180531">
    <property type="component" value="Unassembled WGS sequence"/>
</dbReference>
<dbReference type="RefSeq" id="WP_311608227.1">
    <property type="nucleotide sequence ID" value="NZ_JAVRFI010000002.1"/>
</dbReference>
<dbReference type="PANTHER" id="PTHR10742:SF410">
    <property type="entry name" value="LYSINE-SPECIFIC HISTONE DEMETHYLASE 2"/>
    <property type="match status" value="1"/>
</dbReference>
<dbReference type="InterPro" id="IPR050281">
    <property type="entry name" value="Flavin_monoamine_oxidase"/>
</dbReference>
<dbReference type="InterPro" id="IPR002937">
    <property type="entry name" value="Amino_oxidase"/>
</dbReference>
<dbReference type="PANTHER" id="PTHR10742">
    <property type="entry name" value="FLAVIN MONOAMINE OXIDASE"/>
    <property type="match status" value="1"/>
</dbReference>
<keyword evidence="2 5" id="KW-0560">Oxidoreductase</keyword>
<keyword evidence="6" id="KW-1185">Reference proteome</keyword>